<evidence type="ECO:0000313" key="3">
    <source>
        <dbReference type="EMBL" id="TWG00013.1"/>
    </source>
</evidence>
<dbReference type="InterPro" id="IPR036423">
    <property type="entry name" value="SOD-like_Cu/Zn_dom_sf"/>
</dbReference>
<dbReference type="Gene3D" id="2.60.40.200">
    <property type="entry name" value="Superoxide dismutase, copper/zinc binding domain"/>
    <property type="match status" value="1"/>
</dbReference>
<dbReference type="GO" id="GO:0006801">
    <property type="term" value="P:superoxide metabolic process"/>
    <property type="evidence" value="ECO:0007669"/>
    <property type="project" value="InterPro"/>
</dbReference>
<dbReference type="Proteomes" id="UP000317940">
    <property type="component" value="Unassembled WGS sequence"/>
</dbReference>
<dbReference type="OrthoDB" id="3297424at2"/>
<dbReference type="GO" id="GO:0046872">
    <property type="term" value="F:metal ion binding"/>
    <property type="evidence" value="ECO:0007669"/>
    <property type="project" value="InterPro"/>
</dbReference>
<dbReference type="SUPFAM" id="SSF49329">
    <property type="entry name" value="Cu,Zn superoxide dismutase-like"/>
    <property type="match status" value="1"/>
</dbReference>
<name>A0A561UKX5_9ACTN</name>
<evidence type="ECO:0000256" key="2">
    <source>
        <dbReference type="SAM" id="SignalP"/>
    </source>
</evidence>
<comment type="similarity">
    <text evidence="1">Belongs to the Cu-Zn superoxide dismutase family.</text>
</comment>
<dbReference type="RefSeq" id="WP_145906178.1">
    <property type="nucleotide sequence ID" value="NZ_BAAAMZ010000026.1"/>
</dbReference>
<accession>A0A561UKX5</accession>
<organism evidence="3 4">
    <name type="scientific">Kitasatospora viridis</name>
    <dbReference type="NCBI Taxonomy" id="281105"/>
    <lineage>
        <taxon>Bacteria</taxon>
        <taxon>Bacillati</taxon>
        <taxon>Actinomycetota</taxon>
        <taxon>Actinomycetes</taxon>
        <taxon>Kitasatosporales</taxon>
        <taxon>Streptomycetaceae</taxon>
        <taxon>Kitasatospora</taxon>
    </lineage>
</organism>
<feature type="chain" id="PRO_5021826498" evidence="2">
    <location>
        <begin position="28"/>
        <end position="185"/>
    </location>
</feature>
<proteinExistence type="inferred from homology"/>
<evidence type="ECO:0000313" key="4">
    <source>
        <dbReference type="Proteomes" id="UP000317940"/>
    </source>
</evidence>
<keyword evidence="4" id="KW-1185">Reference proteome</keyword>
<evidence type="ECO:0000256" key="1">
    <source>
        <dbReference type="ARBA" id="ARBA00010457"/>
    </source>
</evidence>
<sequence>MRAPLLTGSAVAAALALVALGSPGAGAAEPVTVAGGAFAPAAAAPGPTALSFAPDLVPLGAGARVLAVAEGGRTRLTLSVRGLAPDHDYPAHVHTRSCGSAPADSGPHYQDRVDPVQPSTDPAYANDRNELHLLLHTDADGNGEATAEVAWTFRPGGANSLVLHAGPDAAGHAPTDRVGCVNAAF</sequence>
<feature type="signal peptide" evidence="2">
    <location>
        <begin position="1"/>
        <end position="27"/>
    </location>
</feature>
<protein>
    <submittedName>
        <fullName evidence="3">Cu-Zn family superoxide dismutase</fullName>
    </submittedName>
</protein>
<keyword evidence="2" id="KW-0732">Signal</keyword>
<gene>
    <name evidence="3" type="ORF">FHX73_113877</name>
</gene>
<comment type="caution">
    <text evidence="3">The sequence shown here is derived from an EMBL/GenBank/DDBJ whole genome shotgun (WGS) entry which is preliminary data.</text>
</comment>
<dbReference type="AlphaFoldDB" id="A0A561UKX5"/>
<reference evidence="3 4" key="1">
    <citation type="submission" date="2019-06" db="EMBL/GenBank/DDBJ databases">
        <title>Sequencing the genomes of 1000 actinobacteria strains.</title>
        <authorList>
            <person name="Klenk H.-P."/>
        </authorList>
    </citation>
    <scope>NUCLEOTIDE SEQUENCE [LARGE SCALE GENOMIC DNA]</scope>
    <source>
        <strain evidence="3 4">DSM 44826</strain>
    </source>
</reference>
<dbReference type="EMBL" id="VIWT01000001">
    <property type="protein sequence ID" value="TWG00013.1"/>
    <property type="molecule type" value="Genomic_DNA"/>
</dbReference>